<reference evidence="8" key="1">
    <citation type="submission" date="2022-01" db="EMBL/GenBank/DDBJ databases">
        <authorList>
            <person name="King R."/>
        </authorList>
    </citation>
    <scope>NUCLEOTIDE SEQUENCE</scope>
</reference>
<dbReference type="InterPro" id="IPR009003">
    <property type="entry name" value="Peptidase_S1_PA"/>
</dbReference>
<keyword evidence="1" id="KW-0645">Protease</keyword>
<dbReference type="AlphaFoldDB" id="A0A9N9RQB7"/>
<evidence type="ECO:0000256" key="6">
    <source>
        <dbReference type="SAM" id="SignalP"/>
    </source>
</evidence>
<keyword evidence="4" id="KW-1015">Disulfide bond</keyword>
<dbReference type="PANTHER" id="PTHR24276:SF96">
    <property type="entry name" value="PEPTIDASE S1 DOMAIN-CONTAINING PROTEIN"/>
    <property type="match status" value="1"/>
</dbReference>
<accession>A0A9N9RQB7</accession>
<dbReference type="EMBL" id="OU895877">
    <property type="protein sequence ID" value="CAG9801228.1"/>
    <property type="molecule type" value="Genomic_DNA"/>
</dbReference>
<evidence type="ECO:0000256" key="2">
    <source>
        <dbReference type="ARBA" id="ARBA00022801"/>
    </source>
</evidence>
<evidence type="ECO:0000313" key="9">
    <source>
        <dbReference type="Proteomes" id="UP001153620"/>
    </source>
</evidence>
<feature type="domain" description="Peptidase S1" evidence="7">
    <location>
        <begin position="31"/>
        <end position="270"/>
    </location>
</feature>
<feature type="chain" id="PRO_5040448519" description="Peptidase S1 domain-containing protein" evidence="6">
    <location>
        <begin position="23"/>
        <end position="271"/>
    </location>
</feature>
<dbReference type="InterPro" id="IPR001314">
    <property type="entry name" value="Peptidase_S1A"/>
</dbReference>
<keyword evidence="9" id="KW-1185">Reference proteome</keyword>
<dbReference type="SMART" id="SM00020">
    <property type="entry name" value="Tryp_SPc"/>
    <property type="match status" value="1"/>
</dbReference>
<dbReference type="Gene3D" id="2.40.10.10">
    <property type="entry name" value="Trypsin-like serine proteases"/>
    <property type="match status" value="1"/>
</dbReference>
<evidence type="ECO:0000313" key="8">
    <source>
        <dbReference type="EMBL" id="CAG9801228.1"/>
    </source>
</evidence>
<dbReference type="PROSITE" id="PS50240">
    <property type="entry name" value="TRYPSIN_DOM"/>
    <property type="match status" value="1"/>
</dbReference>
<keyword evidence="3" id="KW-0720">Serine protease</keyword>
<protein>
    <recommendedName>
        <fullName evidence="7">Peptidase S1 domain-containing protein</fullName>
    </recommendedName>
</protein>
<dbReference type="GO" id="GO:0006508">
    <property type="term" value="P:proteolysis"/>
    <property type="evidence" value="ECO:0007669"/>
    <property type="project" value="UniProtKB-KW"/>
</dbReference>
<dbReference type="OrthoDB" id="6380398at2759"/>
<evidence type="ECO:0000256" key="3">
    <source>
        <dbReference type="ARBA" id="ARBA00022825"/>
    </source>
</evidence>
<evidence type="ECO:0000256" key="5">
    <source>
        <dbReference type="ARBA" id="ARBA00024195"/>
    </source>
</evidence>
<dbReference type="PANTHER" id="PTHR24276">
    <property type="entry name" value="POLYSERASE-RELATED"/>
    <property type="match status" value="1"/>
</dbReference>
<gene>
    <name evidence="8" type="ORF">CHIRRI_LOCUS4159</name>
</gene>
<feature type="signal peptide" evidence="6">
    <location>
        <begin position="1"/>
        <end position="22"/>
    </location>
</feature>
<dbReference type="GO" id="GO:0004252">
    <property type="term" value="F:serine-type endopeptidase activity"/>
    <property type="evidence" value="ECO:0007669"/>
    <property type="project" value="InterPro"/>
</dbReference>
<dbReference type="InterPro" id="IPR001254">
    <property type="entry name" value="Trypsin_dom"/>
</dbReference>
<dbReference type="InterPro" id="IPR043504">
    <property type="entry name" value="Peptidase_S1_PA_chymotrypsin"/>
</dbReference>
<dbReference type="Proteomes" id="UP001153620">
    <property type="component" value="Chromosome 1"/>
</dbReference>
<keyword evidence="2" id="KW-0378">Hydrolase</keyword>
<evidence type="ECO:0000259" key="7">
    <source>
        <dbReference type="PROSITE" id="PS50240"/>
    </source>
</evidence>
<dbReference type="CDD" id="cd00190">
    <property type="entry name" value="Tryp_SPc"/>
    <property type="match status" value="1"/>
</dbReference>
<dbReference type="Pfam" id="PF00089">
    <property type="entry name" value="Trypsin"/>
    <property type="match status" value="1"/>
</dbReference>
<sequence>MLRITNLLIIFVIQFNSSEVASQSKGSLRRILNGREAELRQFPYMVSIRYRNSSKHVGGGALINPKFVLTAATAVSNFQTPYDIEMHMGVVNIKNKMEPPGWTTYGNTLHVHPEFSPRNFAYNLALVESDRSVPRCRIYFGSIAPIFIDTFRQNDNFEGMIAGWGAKDEKQGPSASTLQYSTVNVVNQDNCFTNDTLSRSRIIIDQSLYMSEFYCVIETSSGACTTDVGGPLVRPTGLVGIASQTTCNGGKPDIFVKVADHLNWLASIVEL</sequence>
<reference evidence="8" key="2">
    <citation type="submission" date="2022-10" db="EMBL/GenBank/DDBJ databases">
        <authorList>
            <consortium name="ENA_rothamsted_submissions"/>
            <consortium name="culmorum"/>
            <person name="King R."/>
        </authorList>
    </citation>
    <scope>NUCLEOTIDE SEQUENCE</scope>
</reference>
<keyword evidence="6" id="KW-0732">Signal</keyword>
<organism evidence="8 9">
    <name type="scientific">Chironomus riparius</name>
    <dbReference type="NCBI Taxonomy" id="315576"/>
    <lineage>
        <taxon>Eukaryota</taxon>
        <taxon>Metazoa</taxon>
        <taxon>Ecdysozoa</taxon>
        <taxon>Arthropoda</taxon>
        <taxon>Hexapoda</taxon>
        <taxon>Insecta</taxon>
        <taxon>Pterygota</taxon>
        <taxon>Neoptera</taxon>
        <taxon>Endopterygota</taxon>
        <taxon>Diptera</taxon>
        <taxon>Nematocera</taxon>
        <taxon>Chironomoidea</taxon>
        <taxon>Chironomidae</taxon>
        <taxon>Chironominae</taxon>
        <taxon>Chironomus</taxon>
    </lineage>
</organism>
<evidence type="ECO:0000256" key="4">
    <source>
        <dbReference type="ARBA" id="ARBA00023157"/>
    </source>
</evidence>
<proteinExistence type="inferred from homology"/>
<dbReference type="InterPro" id="IPR050430">
    <property type="entry name" value="Peptidase_S1"/>
</dbReference>
<name>A0A9N9RQB7_9DIPT</name>
<comment type="similarity">
    <text evidence="5">Belongs to the peptidase S1 family. CLIP subfamily.</text>
</comment>
<dbReference type="PRINTS" id="PR00722">
    <property type="entry name" value="CHYMOTRYPSIN"/>
</dbReference>
<dbReference type="SUPFAM" id="SSF50494">
    <property type="entry name" value="Trypsin-like serine proteases"/>
    <property type="match status" value="1"/>
</dbReference>
<evidence type="ECO:0000256" key="1">
    <source>
        <dbReference type="ARBA" id="ARBA00022670"/>
    </source>
</evidence>